<sequence>MTHRVVITGMAGVTAFGDNWADVSHRLQQGQNAVRYMTHWEQYQGLNTHLGAPVDDFALPVHYTRKRIRSMGRVSLLATRATELALMQAGLLDDAVLTNGATGIAYGSSTGSTKPVSEFATMLTEKHTNNITGTTYVQMMPHTTAVNAGLFFGLRGRVIPTSSACTSGSQAIGYAYESIRHGYQTLMVAGGAEELCPSEAAVFDTLFATSQQNDTPEFSPRPFDSQRDGLVIGEGAGSLILESLEHAQARGATIYAEIIGFATNCDAAHITQPQQETMQICMQQALAASGLSAADIGYISAHGTATDRGDIAESQATAAIFGNRTAISSMKSYFGHTLGACGALEAWLAIEMMREGRFAPTINLTQPDSACGDLDYIMGEYRNIDTEFVQSNNFAFGGINTSLILRRWGVTALWPGLLRPLLPVTQKCYAKPDIFCSTTALSYSSQ</sequence>
<evidence type="ECO:0000256" key="1">
    <source>
        <dbReference type="ARBA" id="ARBA00005194"/>
    </source>
</evidence>
<proteinExistence type="inferred from homology"/>
<dbReference type="InterPro" id="IPR020841">
    <property type="entry name" value="PKS_Beta-ketoAc_synthase_dom"/>
</dbReference>
<dbReference type="EC" id="2.3.1.179" evidence="6"/>
<keyword evidence="6" id="KW-0012">Acyltransferase</keyword>
<dbReference type="Pfam" id="PF00109">
    <property type="entry name" value="ketoacyl-synt"/>
    <property type="match status" value="1"/>
</dbReference>
<dbReference type="InterPro" id="IPR014030">
    <property type="entry name" value="Ketoacyl_synth_N"/>
</dbReference>
<name>A0A447KLD6_SEROD</name>
<dbReference type="UniPathway" id="UPA00094"/>
<dbReference type="CDD" id="cd00834">
    <property type="entry name" value="KAS_I_II"/>
    <property type="match status" value="1"/>
</dbReference>
<gene>
    <name evidence="6" type="primary">fabF_1</name>
    <name evidence="6" type="ORF">NCTC11214_00597</name>
</gene>
<dbReference type="InterPro" id="IPR016039">
    <property type="entry name" value="Thiolase-like"/>
</dbReference>
<comment type="pathway">
    <text evidence="1">Lipid metabolism; fatty acid biosynthesis.</text>
</comment>
<dbReference type="KEGG" id="sof:NCTC11214_00597"/>
<dbReference type="InterPro" id="IPR014031">
    <property type="entry name" value="Ketoacyl_synth_C"/>
</dbReference>
<reference evidence="6 7" key="1">
    <citation type="submission" date="2018-12" db="EMBL/GenBank/DDBJ databases">
        <authorList>
            <consortium name="Pathogen Informatics"/>
        </authorList>
    </citation>
    <scope>NUCLEOTIDE SEQUENCE [LARGE SCALE GENOMIC DNA]</scope>
    <source>
        <strain evidence="6 7">NCTC11214</strain>
    </source>
</reference>
<protein>
    <submittedName>
        <fullName evidence="6">3-oxoacyl-[acyl-carrier-protein] synthase 2</fullName>
        <ecNumber evidence="6">2.3.1.179</ecNumber>
    </submittedName>
</protein>
<evidence type="ECO:0000313" key="6">
    <source>
        <dbReference type="EMBL" id="VDZ52235.1"/>
    </source>
</evidence>
<keyword evidence="3 4" id="KW-0808">Transferase</keyword>
<evidence type="ECO:0000313" key="7">
    <source>
        <dbReference type="Proteomes" id="UP000281391"/>
    </source>
</evidence>
<dbReference type="InterPro" id="IPR018201">
    <property type="entry name" value="Ketoacyl_synth_AS"/>
</dbReference>
<evidence type="ECO:0000256" key="2">
    <source>
        <dbReference type="ARBA" id="ARBA00008467"/>
    </source>
</evidence>
<dbReference type="PANTHER" id="PTHR11712:SF325">
    <property type="entry name" value="3-OXOACYL-(ACYL-CARRIER-PROTEIN) SYNTHASE II FABF"/>
    <property type="match status" value="1"/>
</dbReference>
<dbReference type="InterPro" id="IPR000794">
    <property type="entry name" value="Beta-ketoacyl_synthase"/>
</dbReference>
<organism evidence="6 7">
    <name type="scientific">Serratia odorifera</name>
    <dbReference type="NCBI Taxonomy" id="618"/>
    <lineage>
        <taxon>Bacteria</taxon>
        <taxon>Pseudomonadati</taxon>
        <taxon>Pseudomonadota</taxon>
        <taxon>Gammaproteobacteria</taxon>
        <taxon>Enterobacterales</taxon>
        <taxon>Yersiniaceae</taxon>
        <taxon>Serratia</taxon>
    </lineage>
</organism>
<dbReference type="PROSITE" id="PS00606">
    <property type="entry name" value="KS3_1"/>
    <property type="match status" value="1"/>
</dbReference>
<evidence type="ECO:0000259" key="5">
    <source>
        <dbReference type="PROSITE" id="PS52004"/>
    </source>
</evidence>
<feature type="domain" description="Ketosynthase family 3 (KS3)" evidence="5">
    <location>
        <begin position="2"/>
        <end position="407"/>
    </location>
</feature>
<evidence type="ECO:0000256" key="4">
    <source>
        <dbReference type="RuleBase" id="RU003694"/>
    </source>
</evidence>
<accession>A0A447KLD6</accession>
<dbReference type="NCBIfam" id="NF006587">
    <property type="entry name" value="PRK09116.1"/>
    <property type="match status" value="1"/>
</dbReference>
<dbReference type="Gene3D" id="3.40.47.10">
    <property type="match status" value="2"/>
</dbReference>
<dbReference type="SMART" id="SM00825">
    <property type="entry name" value="PKS_KS"/>
    <property type="match status" value="1"/>
</dbReference>
<dbReference type="Proteomes" id="UP000281391">
    <property type="component" value="Chromosome"/>
</dbReference>
<dbReference type="FunFam" id="3.40.47.10:FF:000018">
    <property type="entry name" value="3-oxoacyl-[acyl-carrier-protein] synthase 2"/>
    <property type="match status" value="1"/>
</dbReference>
<dbReference type="EMBL" id="LR134117">
    <property type="protein sequence ID" value="VDZ52235.1"/>
    <property type="molecule type" value="Genomic_DNA"/>
</dbReference>
<comment type="similarity">
    <text evidence="2 4">Belongs to the thiolase-like superfamily. Beta-ketoacyl-ACP synthases family.</text>
</comment>
<dbReference type="AlphaFoldDB" id="A0A447KLD6"/>
<dbReference type="PANTHER" id="PTHR11712">
    <property type="entry name" value="POLYKETIDE SYNTHASE-RELATED"/>
    <property type="match status" value="1"/>
</dbReference>
<dbReference type="GO" id="GO:0005829">
    <property type="term" value="C:cytosol"/>
    <property type="evidence" value="ECO:0007669"/>
    <property type="project" value="TreeGrafter"/>
</dbReference>
<evidence type="ECO:0000256" key="3">
    <source>
        <dbReference type="ARBA" id="ARBA00022679"/>
    </source>
</evidence>
<dbReference type="SUPFAM" id="SSF53901">
    <property type="entry name" value="Thiolase-like"/>
    <property type="match status" value="2"/>
</dbReference>
<dbReference type="PROSITE" id="PS52004">
    <property type="entry name" value="KS3_2"/>
    <property type="match status" value="1"/>
</dbReference>
<dbReference type="Pfam" id="PF02801">
    <property type="entry name" value="Ketoacyl-synt_C"/>
    <property type="match status" value="1"/>
</dbReference>
<dbReference type="GO" id="GO:0006633">
    <property type="term" value="P:fatty acid biosynthetic process"/>
    <property type="evidence" value="ECO:0007669"/>
    <property type="project" value="UniProtKB-UniPathway"/>
</dbReference>
<dbReference type="GO" id="GO:0004315">
    <property type="term" value="F:3-oxoacyl-[acyl-carrier-protein] synthase activity"/>
    <property type="evidence" value="ECO:0007669"/>
    <property type="project" value="UniProtKB-EC"/>
</dbReference>